<feature type="transmembrane region" description="Helical" evidence="4">
    <location>
        <begin position="145"/>
        <end position="162"/>
    </location>
</feature>
<proteinExistence type="predicted"/>
<feature type="transmembrane region" description="Helical" evidence="4">
    <location>
        <begin position="104"/>
        <end position="124"/>
    </location>
</feature>
<feature type="transmembrane region" description="Helical" evidence="4">
    <location>
        <begin position="168"/>
        <end position="190"/>
    </location>
</feature>
<dbReference type="OrthoDB" id="9773404at2"/>
<keyword evidence="7" id="KW-1185">Reference proteome</keyword>
<dbReference type="Proteomes" id="UP000324285">
    <property type="component" value="Chromosome"/>
</dbReference>
<evidence type="ECO:0000256" key="2">
    <source>
        <dbReference type="ARBA" id="ARBA00022989"/>
    </source>
</evidence>
<feature type="domain" description="Major facilitator superfamily (MFS) profile" evidence="5">
    <location>
        <begin position="1"/>
        <end position="407"/>
    </location>
</feature>
<dbReference type="PROSITE" id="PS50850">
    <property type="entry name" value="MFS"/>
    <property type="match status" value="1"/>
</dbReference>
<dbReference type="PANTHER" id="PTHR23527">
    <property type="entry name" value="BLL3282 PROTEIN"/>
    <property type="match status" value="1"/>
</dbReference>
<evidence type="ECO:0000313" key="7">
    <source>
        <dbReference type="Proteomes" id="UP000324285"/>
    </source>
</evidence>
<evidence type="ECO:0000256" key="3">
    <source>
        <dbReference type="ARBA" id="ARBA00023136"/>
    </source>
</evidence>
<feature type="transmembrane region" description="Helical" evidence="4">
    <location>
        <begin position="286"/>
        <end position="309"/>
    </location>
</feature>
<organism evidence="6 7">
    <name type="scientific">Halomonas binhaiensis</name>
    <dbReference type="NCBI Taxonomy" id="2562282"/>
    <lineage>
        <taxon>Bacteria</taxon>
        <taxon>Pseudomonadati</taxon>
        <taxon>Pseudomonadota</taxon>
        <taxon>Gammaproteobacteria</taxon>
        <taxon>Oceanospirillales</taxon>
        <taxon>Halomonadaceae</taxon>
        <taxon>Halomonas</taxon>
    </lineage>
</organism>
<feature type="transmembrane region" description="Helical" evidence="4">
    <location>
        <begin position="247"/>
        <end position="265"/>
    </location>
</feature>
<dbReference type="InterPro" id="IPR011701">
    <property type="entry name" value="MFS"/>
</dbReference>
<keyword evidence="3 4" id="KW-0472">Membrane</keyword>
<gene>
    <name evidence="6" type="ORF">E4T21_00670</name>
</gene>
<dbReference type="InterPro" id="IPR020846">
    <property type="entry name" value="MFS_dom"/>
</dbReference>
<dbReference type="EMBL" id="CP038437">
    <property type="protein sequence ID" value="QEM80233.1"/>
    <property type="molecule type" value="Genomic_DNA"/>
</dbReference>
<dbReference type="GO" id="GO:0022857">
    <property type="term" value="F:transmembrane transporter activity"/>
    <property type="evidence" value="ECO:0007669"/>
    <property type="project" value="InterPro"/>
</dbReference>
<dbReference type="AlphaFoldDB" id="A0A5C1NBW8"/>
<dbReference type="RefSeq" id="WP_149282604.1">
    <property type="nucleotide sequence ID" value="NZ_CP038437.2"/>
</dbReference>
<feature type="transmembrane region" description="Helical" evidence="4">
    <location>
        <begin position="379"/>
        <end position="400"/>
    </location>
</feature>
<dbReference type="InterPro" id="IPR052952">
    <property type="entry name" value="MFS-Transporter"/>
</dbReference>
<accession>A0A5C1NBW8</accession>
<feature type="transmembrane region" description="Helical" evidence="4">
    <location>
        <begin position="351"/>
        <end position="373"/>
    </location>
</feature>
<keyword evidence="2 4" id="KW-1133">Transmembrane helix</keyword>
<evidence type="ECO:0000259" key="5">
    <source>
        <dbReference type="PROSITE" id="PS50850"/>
    </source>
</evidence>
<dbReference type="SUPFAM" id="SSF103473">
    <property type="entry name" value="MFS general substrate transporter"/>
    <property type="match status" value="1"/>
</dbReference>
<dbReference type="KEGG" id="hbh:E4T21_00670"/>
<dbReference type="Gene3D" id="1.20.1250.20">
    <property type="entry name" value="MFS general substrate transporter like domains"/>
    <property type="match status" value="2"/>
</dbReference>
<dbReference type="InterPro" id="IPR036259">
    <property type="entry name" value="MFS_trans_sf"/>
</dbReference>
<evidence type="ECO:0000313" key="6">
    <source>
        <dbReference type="EMBL" id="QEM80233.1"/>
    </source>
</evidence>
<evidence type="ECO:0000256" key="1">
    <source>
        <dbReference type="ARBA" id="ARBA00022692"/>
    </source>
</evidence>
<dbReference type="Pfam" id="PF07690">
    <property type="entry name" value="MFS_1"/>
    <property type="match status" value="1"/>
</dbReference>
<feature type="transmembrane region" description="Helical" evidence="4">
    <location>
        <begin position="77"/>
        <end position="98"/>
    </location>
</feature>
<feature type="transmembrane region" description="Helical" evidence="4">
    <location>
        <begin position="12"/>
        <end position="35"/>
    </location>
</feature>
<protein>
    <submittedName>
        <fullName evidence="6">MFS transporter</fullName>
    </submittedName>
</protein>
<feature type="transmembrane region" description="Helical" evidence="4">
    <location>
        <begin position="315"/>
        <end position="339"/>
    </location>
</feature>
<keyword evidence="1 4" id="KW-0812">Transmembrane</keyword>
<evidence type="ECO:0000256" key="4">
    <source>
        <dbReference type="SAM" id="Phobius"/>
    </source>
</evidence>
<feature type="transmembrane region" description="Helical" evidence="4">
    <location>
        <begin position="47"/>
        <end position="65"/>
    </location>
</feature>
<sequence length="414" mass="43731">MPVENSHRWKVLGVGVAANASFSSVVGGLPATAIYMRATYQLDNTELGLVLGVLGLGIAISEIPWGLLTDRWGDRSVLLTGLLSSGIALLVLAMLALYAPTLVLLAIGLFVVGLLGSSVNGASGRAIMAWFKEGERGLAMSIRQTAVPGGYALGAVILPFLAHRYGFVQVFGASALFCLVAGLFAWLWLYEPDFSGAVAKQQNAASSSSPLKDSRIWRIVLAIGLLCAPQFAILTYAAVFFHDFSNLNITLVSATLAVIQVGAIVSRIWSGHWTDKNKNRRSYLKACAWLSAVTFLLLGTTVSVASSYGMNETPLASALIIGVMVVAGISVSAWHGVAYTELATLAGTNRAGTALAMGNTCVFVVLFATPIAASALMTHFSWSTVWFSAAFCALLTVPLFPRVEKNYALELGSG</sequence>
<feature type="transmembrane region" description="Helical" evidence="4">
    <location>
        <begin position="216"/>
        <end position="241"/>
    </location>
</feature>
<reference evidence="6" key="1">
    <citation type="submission" date="2021-02" db="EMBL/GenBank/DDBJ databases">
        <title>Strain Y2R2, a novel species of the genus Halomonas.</title>
        <authorList>
            <person name="Huang H."/>
        </authorList>
    </citation>
    <scope>NUCLEOTIDE SEQUENCE</scope>
    <source>
        <strain evidence="6">Y2R2</strain>
    </source>
</reference>
<name>A0A5C1NBW8_9GAMM</name>
<dbReference type="PANTHER" id="PTHR23527:SF1">
    <property type="entry name" value="BLL3282 PROTEIN"/>
    <property type="match status" value="1"/>
</dbReference>